<dbReference type="InterPro" id="IPR044855">
    <property type="entry name" value="CoA-Trfase_III_dom3_sf"/>
</dbReference>
<dbReference type="InterPro" id="IPR023606">
    <property type="entry name" value="CoA-Trfase_III_dom_1_sf"/>
</dbReference>
<dbReference type="PANTHER" id="PTHR48228">
    <property type="entry name" value="SUCCINYL-COA--D-CITRAMALATE COA-TRANSFERASE"/>
    <property type="match status" value="1"/>
</dbReference>
<evidence type="ECO:0000313" key="2">
    <source>
        <dbReference type="Proteomes" id="UP000612893"/>
    </source>
</evidence>
<sequence length="370" mass="39799">MEPVLEGLRVVELSAFVAAPLGGATLASLGAEVVRVDPLGGGIDIGRWPLHQGRSLYWAGLNRGKRSVAIDLRSERGQEAVARLAASFGTVITNLPARGSLSYERLRERREDLVMVEIGGRPDGRPAVDYTVNAGAGFPWVTGPEDHEGPVNHVLPAWDVATGLLAAVGLLAADRRRLRTGEGAHVRLSLAEVAVAVASHLGLLDEARLTEEPRGRFGNHLYGTFARDFRTADGRFVIVLALTPRQWSCLQRATGLPFEGIAAGLPDEGERWRHREEICALLEPWIGARTQEELATVFEEHQVLWGPYRTFKELIADEPLAAAAAATPLRFGTANRAPAPPGPELGADTEAVLRELGEDVGELRAAGVIA</sequence>
<dbReference type="Gene3D" id="3.40.50.10540">
    <property type="entry name" value="Crotonobetainyl-coa:carnitine coa-transferase, domain 1"/>
    <property type="match status" value="1"/>
</dbReference>
<keyword evidence="2" id="KW-1185">Reference proteome</keyword>
<dbReference type="InterPro" id="IPR003673">
    <property type="entry name" value="CoA-Trfase_fam_III"/>
</dbReference>
<dbReference type="Gene3D" id="3.30.1540.10">
    <property type="entry name" value="formyl-coa transferase, domain 3"/>
    <property type="match status" value="1"/>
</dbReference>
<protein>
    <submittedName>
        <fullName evidence="1">CoA transferase</fullName>
    </submittedName>
</protein>
<dbReference type="PANTHER" id="PTHR48228:SF5">
    <property type="entry name" value="ALPHA-METHYLACYL-COA RACEMASE"/>
    <property type="match status" value="1"/>
</dbReference>
<proteinExistence type="predicted"/>
<dbReference type="Pfam" id="PF02515">
    <property type="entry name" value="CoA_transf_3"/>
    <property type="match status" value="1"/>
</dbReference>
<dbReference type="GO" id="GO:0016740">
    <property type="term" value="F:transferase activity"/>
    <property type="evidence" value="ECO:0007669"/>
    <property type="project" value="UniProtKB-KW"/>
</dbReference>
<dbReference type="InterPro" id="IPR050509">
    <property type="entry name" value="CoA-transferase_III"/>
</dbReference>
<dbReference type="RefSeq" id="WP_338205714.1">
    <property type="nucleotide sequence ID" value="NZ_JAEKNR010000246.1"/>
</dbReference>
<accession>A0A934KDS2</accession>
<organism evidence="1 2">
    <name type="scientific">Candidatus Nephthysia bennettiae</name>
    <dbReference type="NCBI Taxonomy" id="3127016"/>
    <lineage>
        <taxon>Bacteria</taxon>
        <taxon>Bacillati</taxon>
        <taxon>Candidatus Dormiibacterota</taxon>
        <taxon>Candidatus Dormibacteria</taxon>
        <taxon>Candidatus Dormibacterales</taxon>
        <taxon>Candidatus Dormibacteraceae</taxon>
        <taxon>Candidatus Nephthysia</taxon>
    </lineage>
</organism>
<dbReference type="Proteomes" id="UP000612893">
    <property type="component" value="Unassembled WGS sequence"/>
</dbReference>
<dbReference type="SUPFAM" id="SSF89796">
    <property type="entry name" value="CoA-transferase family III (CaiB/BaiF)"/>
    <property type="match status" value="1"/>
</dbReference>
<name>A0A934KDS2_9BACT</name>
<comment type="caution">
    <text evidence="1">The sequence shown here is derived from an EMBL/GenBank/DDBJ whole genome shotgun (WGS) entry which is preliminary data.</text>
</comment>
<dbReference type="AlphaFoldDB" id="A0A934KDS2"/>
<dbReference type="EMBL" id="JAEKNR010000246">
    <property type="protein sequence ID" value="MBJ7601471.1"/>
    <property type="molecule type" value="Genomic_DNA"/>
</dbReference>
<reference evidence="1" key="1">
    <citation type="submission" date="2020-10" db="EMBL/GenBank/DDBJ databases">
        <title>Ca. Dormibacterota MAGs.</title>
        <authorList>
            <person name="Montgomery K."/>
        </authorList>
    </citation>
    <scope>NUCLEOTIDE SEQUENCE [LARGE SCALE GENOMIC DNA]</scope>
    <source>
        <strain evidence="1">SC8812_S17_10</strain>
    </source>
</reference>
<evidence type="ECO:0000313" key="1">
    <source>
        <dbReference type="EMBL" id="MBJ7601471.1"/>
    </source>
</evidence>
<gene>
    <name evidence="1" type="ORF">JF922_25775</name>
</gene>
<keyword evidence="1" id="KW-0808">Transferase</keyword>